<dbReference type="InterPro" id="IPR023214">
    <property type="entry name" value="HAD_sf"/>
</dbReference>
<accession>A0A1Y6CC02</accession>
<dbReference type="InterPro" id="IPR036412">
    <property type="entry name" value="HAD-like_sf"/>
</dbReference>
<dbReference type="STRING" id="560819.SAMN05428998_11971"/>
<dbReference type="GO" id="GO:0006281">
    <property type="term" value="P:DNA repair"/>
    <property type="evidence" value="ECO:0007669"/>
    <property type="project" value="TreeGrafter"/>
</dbReference>
<protein>
    <submittedName>
        <fullName evidence="1">Phosphoglycolate phosphatase</fullName>
    </submittedName>
</protein>
<proteinExistence type="predicted"/>
<dbReference type="EMBL" id="FWZX01000019">
    <property type="protein sequence ID" value="SMF53885.1"/>
    <property type="molecule type" value="Genomic_DNA"/>
</dbReference>
<dbReference type="Pfam" id="PF00702">
    <property type="entry name" value="Hydrolase"/>
    <property type="match status" value="1"/>
</dbReference>
<dbReference type="PANTHER" id="PTHR43434:SF22">
    <property type="entry name" value="PHOSPHOGLYCOLATE PHOSPHATASE"/>
    <property type="match status" value="1"/>
</dbReference>
<sequence length="242" mass="25099">MTRPAIRGVVFDKDGTLFDYGRTWPPVNRAAAMAAAGGSEAVANRLLALGGHDPETDAVAPGSLMAAGNTREIALAWLPELPHRRVEELVPLLDRVFLEQGIANAAPVTDLPALFDRLAARGLTLAVASNDSEAATAATVGRFGLEARLAFLAGYDSGHGHKPGPGMVQAFCRTTGLEPAAVCVVGDNLHDLEMGRDAGAGLLVGVLTGTGTRAVLDAVAHLVLDSIEQLEAALEDRLAPVD</sequence>
<dbReference type="GO" id="GO:0008967">
    <property type="term" value="F:phosphoglycolate phosphatase activity"/>
    <property type="evidence" value="ECO:0007669"/>
    <property type="project" value="TreeGrafter"/>
</dbReference>
<dbReference type="SFLD" id="SFLDS00003">
    <property type="entry name" value="Haloacid_Dehalogenase"/>
    <property type="match status" value="1"/>
</dbReference>
<dbReference type="Gene3D" id="1.10.150.240">
    <property type="entry name" value="Putative phosphatase, domain 2"/>
    <property type="match status" value="1"/>
</dbReference>
<dbReference type="InterPro" id="IPR023198">
    <property type="entry name" value="PGP-like_dom2"/>
</dbReference>
<dbReference type="Proteomes" id="UP000192917">
    <property type="component" value="Unassembled WGS sequence"/>
</dbReference>
<dbReference type="CDD" id="cd01427">
    <property type="entry name" value="HAD_like"/>
    <property type="match status" value="1"/>
</dbReference>
<reference evidence="1 2" key="1">
    <citation type="submission" date="2017-04" db="EMBL/GenBank/DDBJ databases">
        <authorList>
            <person name="Afonso C.L."/>
            <person name="Miller P.J."/>
            <person name="Scott M.A."/>
            <person name="Spackman E."/>
            <person name="Goraichik I."/>
            <person name="Dimitrov K.M."/>
            <person name="Suarez D.L."/>
            <person name="Swayne D.E."/>
        </authorList>
    </citation>
    <scope>NUCLEOTIDE SEQUENCE [LARGE SCALE GENOMIC DNA]</scope>
    <source>
        <strain evidence="1 2">USBA 355</strain>
    </source>
</reference>
<organism evidence="1 2">
    <name type="scientific">Tistlia consotensis USBA 355</name>
    <dbReference type="NCBI Taxonomy" id="560819"/>
    <lineage>
        <taxon>Bacteria</taxon>
        <taxon>Pseudomonadati</taxon>
        <taxon>Pseudomonadota</taxon>
        <taxon>Alphaproteobacteria</taxon>
        <taxon>Rhodospirillales</taxon>
        <taxon>Rhodovibrionaceae</taxon>
        <taxon>Tistlia</taxon>
    </lineage>
</organism>
<dbReference type="PRINTS" id="PR00413">
    <property type="entry name" value="HADHALOGNASE"/>
</dbReference>
<dbReference type="SFLD" id="SFLDG01129">
    <property type="entry name" value="C1.5:_HAD__Beta-PGM__Phosphata"/>
    <property type="match status" value="1"/>
</dbReference>
<evidence type="ECO:0000313" key="2">
    <source>
        <dbReference type="Proteomes" id="UP000192917"/>
    </source>
</evidence>
<keyword evidence="2" id="KW-1185">Reference proteome</keyword>
<dbReference type="Gene3D" id="3.40.50.1000">
    <property type="entry name" value="HAD superfamily/HAD-like"/>
    <property type="match status" value="1"/>
</dbReference>
<dbReference type="RefSeq" id="WP_085124567.1">
    <property type="nucleotide sequence ID" value="NZ_FWZX01000019.1"/>
</dbReference>
<name>A0A1Y6CC02_9PROT</name>
<dbReference type="InterPro" id="IPR050155">
    <property type="entry name" value="HAD-like_hydrolase_sf"/>
</dbReference>
<evidence type="ECO:0000313" key="1">
    <source>
        <dbReference type="EMBL" id="SMF53885.1"/>
    </source>
</evidence>
<dbReference type="PANTHER" id="PTHR43434">
    <property type="entry name" value="PHOSPHOGLYCOLATE PHOSPHATASE"/>
    <property type="match status" value="1"/>
</dbReference>
<dbReference type="AlphaFoldDB" id="A0A1Y6CC02"/>
<dbReference type="InterPro" id="IPR006439">
    <property type="entry name" value="HAD-SF_hydro_IA"/>
</dbReference>
<dbReference type="SUPFAM" id="SSF56784">
    <property type="entry name" value="HAD-like"/>
    <property type="match status" value="1"/>
</dbReference>
<gene>
    <name evidence="1" type="ORF">SAMN05428998_11971</name>
</gene>
<dbReference type="NCBIfam" id="TIGR01549">
    <property type="entry name" value="HAD-SF-IA-v1"/>
    <property type="match status" value="1"/>
</dbReference>